<evidence type="ECO:0000313" key="5">
    <source>
        <dbReference type="EMBL" id="MBD8506882.1"/>
    </source>
</evidence>
<feature type="domain" description="CdaR GGDEF-like" evidence="4">
    <location>
        <begin position="181"/>
        <end position="292"/>
    </location>
</feature>
<dbReference type="Gene3D" id="1.10.10.2840">
    <property type="entry name" value="PucR C-terminal helix-turn-helix domain"/>
    <property type="match status" value="1"/>
</dbReference>
<dbReference type="InterPro" id="IPR042070">
    <property type="entry name" value="PucR_C-HTH_sf"/>
</dbReference>
<comment type="caution">
    <text evidence="5">The sequence shown here is derived from an EMBL/GenBank/DDBJ whole genome shotgun (WGS) entry which is preliminary data.</text>
</comment>
<gene>
    <name evidence="5" type="ORF">HT102_10315</name>
</gene>
<dbReference type="RefSeq" id="WP_192039334.1">
    <property type="nucleotide sequence ID" value="NZ_JACYWE010000005.1"/>
</dbReference>
<reference evidence="5" key="1">
    <citation type="submission" date="2020-09" db="EMBL/GenBank/DDBJ databases">
        <title>Hoyosella lacisalsi sp. nov., a halotolerant actinobacterium isolated from soil of Lake Gudzhirganskoe.</title>
        <authorList>
            <person name="Yang Q."/>
            <person name="Guo P.Y."/>
            <person name="Liu S.W."/>
            <person name="Li F.N."/>
            <person name="Sun C.H."/>
        </authorList>
    </citation>
    <scope>NUCLEOTIDE SEQUENCE</scope>
    <source>
        <strain evidence="5">G463</strain>
    </source>
</reference>
<dbReference type="Pfam" id="PF14361">
    <property type="entry name" value="RsbRD_N"/>
    <property type="match status" value="1"/>
</dbReference>
<dbReference type="InterPro" id="IPR025736">
    <property type="entry name" value="PucR_C-HTH_dom"/>
</dbReference>
<evidence type="ECO:0000256" key="1">
    <source>
        <dbReference type="ARBA" id="ARBA00006754"/>
    </source>
</evidence>
<dbReference type="AlphaFoldDB" id="A0A927JDZ0"/>
<dbReference type="InterPro" id="IPR025751">
    <property type="entry name" value="RsbRD_N_dom"/>
</dbReference>
<proteinExistence type="inferred from homology"/>
<organism evidence="5 6">
    <name type="scientific">Lolliginicoccus lacisalsi</name>
    <dbReference type="NCBI Taxonomy" id="2742202"/>
    <lineage>
        <taxon>Bacteria</taxon>
        <taxon>Bacillati</taxon>
        <taxon>Actinomycetota</taxon>
        <taxon>Actinomycetes</taxon>
        <taxon>Mycobacteriales</taxon>
        <taxon>Hoyosellaceae</taxon>
        <taxon>Lolliginicoccus</taxon>
    </lineage>
</organism>
<dbReference type="Proteomes" id="UP000642993">
    <property type="component" value="Unassembled WGS sequence"/>
</dbReference>
<sequence>MAEDQLADWISRLTSDVLRPAALDAMVERVNNDILAALPELREDDELRRDLDASTRGQVRAFIAAIANEQAEYQPPPAAVALARTVARRGMDVKVLLRVYGTGRTTAINILTEIVQSVPVDAETKMRALVSFWESAITWLELSTDVLLAAYTSERATLERGATARRADTIHALLEGATIPIDTASTRLAYPLRPWHTALILWSDTDDTEALGHREQVIRHAARALDSRGRFLSLPSGARGHWAWIATDQPASTDAIASISLPAGTRIAVGSAARGSAGFRQSHRDAVAAQQIASVSTNARACTLYRQVEIPYLLGRDADALREFLARTLGPLAEPTEHAARLRDTVAAYIRSGGSPTDAARTLQVHKNTVRYRIEQAFTELGAAHDGDHADLGLALRCIDTLGIGWLHGKS</sequence>
<comment type="similarity">
    <text evidence="1">Belongs to the CdaR family.</text>
</comment>
<dbReference type="Pfam" id="PF17853">
    <property type="entry name" value="GGDEF_2"/>
    <property type="match status" value="1"/>
</dbReference>
<evidence type="ECO:0000259" key="4">
    <source>
        <dbReference type="Pfam" id="PF17853"/>
    </source>
</evidence>
<dbReference type="Pfam" id="PF13556">
    <property type="entry name" value="HTH_30"/>
    <property type="match status" value="1"/>
</dbReference>
<protein>
    <submittedName>
        <fullName evidence="5">Helix-turn-helix domain-containing protein</fullName>
    </submittedName>
</protein>
<keyword evidence="6" id="KW-1185">Reference proteome</keyword>
<evidence type="ECO:0000259" key="2">
    <source>
        <dbReference type="Pfam" id="PF13556"/>
    </source>
</evidence>
<dbReference type="PANTHER" id="PTHR33744:SF1">
    <property type="entry name" value="DNA-BINDING TRANSCRIPTIONAL ACTIVATOR ADER"/>
    <property type="match status" value="1"/>
</dbReference>
<feature type="domain" description="PucR C-terminal helix-turn-helix" evidence="2">
    <location>
        <begin position="342"/>
        <end position="397"/>
    </location>
</feature>
<dbReference type="EMBL" id="JACYWE010000005">
    <property type="protein sequence ID" value="MBD8506882.1"/>
    <property type="molecule type" value="Genomic_DNA"/>
</dbReference>
<name>A0A927JDZ0_9ACTN</name>
<feature type="domain" description="RsbT co-antagonist protein RsbRD N-terminal" evidence="3">
    <location>
        <begin position="24"/>
        <end position="166"/>
    </location>
</feature>
<dbReference type="InterPro" id="IPR051448">
    <property type="entry name" value="CdaR-like_regulators"/>
</dbReference>
<evidence type="ECO:0000313" key="6">
    <source>
        <dbReference type="Proteomes" id="UP000642993"/>
    </source>
</evidence>
<dbReference type="InterPro" id="IPR041522">
    <property type="entry name" value="CdaR_GGDEF"/>
</dbReference>
<evidence type="ECO:0000259" key="3">
    <source>
        <dbReference type="Pfam" id="PF14361"/>
    </source>
</evidence>
<dbReference type="PANTHER" id="PTHR33744">
    <property type="entry name" value="CARBOHYDRATE DIACID REGULATOR"/>
    <property type="match status" value="1"/>
</dbReference>
<accession>A0A927JDZ0</accession>